<keyword evidence="6" id="KW-0811">Translocation</keyword>
<feature type="region of interest" description="Disordered" evidence="9">
    <location>
        <begin position="110"/>
        <end position="129"/>
    </location>
</feature>
<evidence type="ECO:0000256" key="5">
    <source>
        <dbReference type="ARBA" id="ARBA00022927"/>
    </source>
</evidence>
<dbReference type="PANTHER" id="PTHR12388:SF0">
    <property type="entry name" value="MITOCHONDRIAL IMPORT INNER MEMBRANE TRANSLOCASE SUBUNIT TIM16"/>
    <property type="match status" value="1"/>
</dbReference>
<dbReference type="GO" id="GO:0030150">
    <property type="term" value="P:protein import into mitochondrial matrix"/>
    <property type="evidence" value="ECO:0007669"/>
    <property type="project" value="InterPro"/>
</dbReference>
<keyword evidence="5" id="KW-0653">Protein transport</keyword>
<comment type="similarity">
    <text evidence="2">Belongs to the TIM16/PAM16 family.</text>
</comment>
<keyword evidence="11" id="KW-1185">Reference proteome</keyword>
<keyword evidence="3" id="KW-0813">Transport</keyword>
<dbReference type="Proteomes" id="UP000807504">
    <property type="component" value="Unassembled WGS sequence"/>
</dbReference>
<comment type="subcellular location">
    <subcellularLocation>
        <location evidence="1">Mitochondrion inner membrane</location>
        <topology evidence="1">Peripheral membrane protein</topology>
        <orientation evidence="1">Matrix side</orientation>
    </subcellularLocation>
</comment>
<dbReference type="GO" id="GO:0005744">
    <property type="term" value="C:TIM23 mitochondrial import inner membrane translocase complex"/>
    <property type="evidence" value="ECO:0007669"/>
    <property type="project" value="InterPro"/>
</dbReference>
<proteinExistence type="inferred from homology"/>
<keyword evidence="4" id="KW-0999">Mitochondrion inner membrane</keyword>
<dbReference type="Pfam" id="PF03656">
    <property type="entry name" value="Pam16"/>
    <property type="match status" value="1"/>
</dbReference>
<dbReference type="AlphaFoldDB" id="A0A8T0F1B9"/>
<dbReference type="InterPro" id="IPR005341">
    <property type="entry name" value="Tim16"/>
</dbReference>
<evidence type="ECO:0000256" key="1">
    <source>
        <dbReference type="ARBA" id="ARBA00004443"/>
    </source>
</evidence>
<dbReference type="InterPro" id="IPR036869">
    <property type="entry name" value="J_dom_sf"/>
</dbReference>
<keyword evidence="8" id="KW-0472">Membrane</keyword>
<keyword evidence="7" id="KW-0496">Mitochondrion</keyword>
<name>A0A8T0F1B9_ARGBR</name>
<reference evidence="10" key="2">
    <citation type="submission" date="2020-06" db="EMBL/GenBank/DDBJ databases">
        <authorList>
            <person name="Sheffer M."/>
        </authorList>
    </citation>
    <scope>NUCLEOTIDE SEQUENCE</scope>
</reference>
<evidence type="ECO:0000256" key="4">
    <source>
        <dbReference type="ARBA" id="ARBA00022792"/>
    </source>
</evidence>
<evidence type="ECO:0000256" key="7">
    <source>
        <dbReference type="ARBA" id="ARBA00023128"/>
    </source>
</evidence>
<evidence type="ECO:0000256" key="9">
    <source>
        <dbReference type="SAM" id="MobiDB-lite"/>
    </source>
</evidence>
<protein>
    <submittedName>
        <fullName evidence="10">Mitochondrial import inner membrane like protein</fullName>
    </submittedName>
</protein>
<dbReference type="PANTHER" id="PTHR12388">
    <property type="entry name" value="MITOCHONDRIA ASSOCIATED GRANULOCYTE MACROPHAGE CSF SIGNALING MOLECULE"/>
    <property type="match status" value="1"/>
</dbReference>
<reference evidence="10" key="1">
    <citation type="journal article" date="2020" name="bioRxiv">
        <title>Chromosome-level reference genome of the European wasp spider Argiope bruennichi: a resource for studies on range expansion and evolutionary adaptation.</title>
        <authorList>
            <person name="Sheffer M.M."/>
            <person name="Hoppe A."/>
            <person name="Krehenwinkel H."/>
            <person name="Uhl G."/>
            <person name="Kuss A.W."/>
            <person name="Jensen L."/>
            <person name="Jensen C."/>
            <person name="Gillespie R.G."/>
            <person name="Hoff K.J."/>
            <person name="Prost S."/>
        </authorList>
    </citation>
    <scope>NUCLEOTIDE SEQUENCE</scope>
</reference>
<evidence type="ECO:0000256" key="3">
    <source>
        <dbReference type="ARBA" id="ARBA00022448"/>
    </source>
</evidence>
<evidence type="ECO:0000256" key="6">
    <source>
        <dbReference type="ARBA" id="ARBA00023010"/>
    </source>
</evidence>
<accession>A0A8T0F1B9</accession>
<evidence type="ECO:0000256" key="8">
    <source>
        <dbReference type="ARBA" id="ARBA00023136"/>
    </source>
</evidence>
<dbReference type="FunFam" id="1.10.287.110:FF:000006">
    <property type="entry name" value="Import inner membrane translocase subunit TIM16"/>
    <property type="match status" value="1"/>
</dbReference>
<evidence type="ECO:0000313" key="10">
    <source>
        <dbReference type="EMBL" id="KAF8784631.1"/>
    </source>
</evidence>
<comment type="caution">
    <text evidence="10">The sequence shown here is derived from an EMBL/GenBank/DDBJ whole genome shotgun (WGS) entry which is preliminary data.</text>
</comment>
<sequence>MAKFIAQAVVLGAQVISRAFARALKQEYAATQAAAQKGGGNSRVQAETNIKTGITLEEAKNILNVQELDPELIKKNFEHLFSVNDKSKGGSLYLQSKVFRAKERLDEEFRLQNQDKENKKYPNESARTE</sequence>
<gene>
    <name evidence="10" type="ORF">HNY73_010282</name>
</gene>
<organism evidence="10 11">
    <name type="scientific">Argiope bruennichi</name>
    <name type="common">Wasp spider</name>
    <name type="synonym">Aranea bruennichi</name>
    <dbReference type="NCBI Taxonomy" id="94029"/>
    <lineage>
        <taxon>Eukaryota</taxon>
        <taxon>Metazoa</taxon>
        <taxon>Ecdysozoa</taxon>
        <taxon>Arthropoda</taxon>
        <taxon>Chelicerata</taxon>
        <taxon>Arachnida</taxon>
        <taxon>Araneae</taxon>
        <taxon>Araneomorphae</taxon>
        <taxon>Entelegynae</taxon>
        <taxon>Araneoidea</taxon>
        <taxon>Araneidae</taxon>
        <taxon>Argiope</taxon>
    </lineage>
</organism>
<evidence type="ECO:0000256" key="2">
    <source>
        <dbReference type="ARBA" id="ARBA00008817"/>
    </source>
</evidence>
<evidence type="ECO:0000313" key="11">
    <source>
        <dbReference type="Proteomes" id="UP000807504"/>
    </source>
</evidence>
<dbReference type="EMBL" id="JABXBU010000030">
    <property type="protein sequence ID" value="KAF8784631.1"/>
    <property type="molecule type" value="Genomic_DNA"/>
</dbReference>
<dbReference type="Gene3D" id="1.10.287.110">
    <property type="entry name" value="DnaJ domain"/>
    <property type="match status" value="1"/>
</dbReference>